<accession>A0A0A9DMM4</accession>
<evidence type="ECO:0000256" key="1">
    <source>
        <dbReference type="SAM" id="MobiDB-lite"/>
    </source>
</evidence>
<proteinExistence type="predicted"/>
<dbReference type="EMBL" id="GBRH01209962">
    <property type="protein sequence ID" value="JAD87933.1"/>
    <property type="molecule type" value="Transcribed_RNA"/>
</dbReference>
<feature type="region of interest" description="Disordered" evidence="1">
    <location>
        <begin position="20"/>
        <end position="61"/>
    </location>
</feature>
<dbReference type="AlphaFoldDB" id="A0A0A9DMM4"/>
<reference evidence="2" key="2">
    <citation type="journal article" date="2015" name="Data Brief">
        <title>Shoot transcriptome of the giant reed, Arundo donax.</title>
        <authorList>
            <person name="Barrero R.A."/>
            <person name="Guerrero F.D."/>
            <person name="Moolhuijzen P."/>
            <person name="Goolsby J.A."/>
            <person name="Tidwell J."/>
            <person name="Bellgard S.E."/>
            <person name="Bellgard M.I."/>
        </authorList>
    </citation>
    <scope>NUCLEOTIDE SEQUENCE</scope>
    <source>
        <tissue evidence="2">Shoot tissue taken approximately 20 cm above the soil surface</tissue>
    </source>
</reference>
<protein>
    <submittedName>
        <fullName evidence="2">Uncharacterized protein</fullName>
    </submittedName>
</protein>
<name>A0A0A9DMM4_ARUDO</name>
<sequence>MEKGKKILQCPWRAGSVWTESRVGGGAGWETRTSERRPEAEMPSCRVDAASQARPSPAGNE</sequence>
<organism evidence="2">
    <name type="scientific">Arundo donax</name>
    <name type="common">Giant reed</name>
    <name type="synonym">Donax arundinaceus</name>
    <dbReference type="NCBI Taxonomy" id="35708"/>
    <lineage>
        <taxon>Eukaryota</taxon>
        <taxon>Viridiplantae</taxon>
        <taxon>Streptophyta</taxon>
        <taxon>Embryophyta</taxon>
        <taxon>Tracheophyta</taxon>
        <taxon>Spermatophyta</taxon>
        <taxon>Magnoliopsida</taxon>
        <taxon>Liliopsida</taxon>
        <taxon>Poales</taxon>
        <taxon>Poaceae</taxon>
        <taxon>PACMAD clade</taxon>
        <taxon>Arundinoideae</taxon>
        <taxon>Arundineae</taxon>
        <taxon>Arundo</taxon>
    </lineage>
</organism>
<evidence type="ECO:0000313" key="2">
    <source>
        <dbReference type="EMBL" id="JAD87933.1"/>
    </source>
</evidence>
<reference evidence="2" key="1">
    <citation type="submission" date="2014-09" db="EMBL/GenBank/DDBJ databases">
        <authorList>
            <person name="Magalhaes I.L.F."/>
            <person name="Oliveira U."/>
            <person name="Santos F.R."/>
            <person name="Vidigal T.H.D.A."/>
            <person name="Brescovit A.D."/>
            <person name="Santos A.J."/>
        </authorList>
    </citation>
    <scope>NUCLEOTIDE SEQUENCE</scope>
    <source>
        <tissue evidence="2">Shoot tissue taken approximately 20 cm above the soil surface</tissue>
    </source>
</reference>